<keyword evidence="9" id="KW-0732">Signal</keyword>
<comment type="subcellular location">
    <subcellularLocation>
        <location evidence="2">Nucleus</location>
    </subcellularLocation>
</comment>
<accession>A0AAN9SNC2</accession>
<keyword evidence="4" id="KW-0540">Nuclease</keyword>
<feature type="compositionally biased region" description="Low complexity" evidence="8">
    <location>
        <begin position="376"/>
        <end position="387"/>
    </location>
</feature>
<evidence type="ECO:0000256" key="4">
    <source>
        <dbReference type="ARBA" id="ARBA00022722"/>
    </source>
</evidence>
<evidence type="ECO:0000256" key="9">
    <source>
        <dbReference type="SAM" id="SignalP"/>
    </source>
</evidence>
<dbReference type="GO" id="GO:0005634">
    <property type="term" value="C:nucleus"/>
    <property type="evidence" value="ECO:0007669"/>
    <property type="project" value="UniProtKB-SubCell"/>
</dbReference>
<keyword evidence="5" id="KW-0479">Metal-binding</keyword>
<feature type="region of interest" description="Disordered" evidence="8">
    <location>
        <begin position="57"/>
        <end position="98"/>
    </location>
</feature>
<keyword evidence="12" id="KW-1185">Reference proteome</keyword>
<comment type="similarity">
    <text evidence="3">Belongs to the HARBI1 family.</text>
</comment>
<dbReference type="Proteomes" id="UP001386955">
    <property type="component" value="Unassembled WGS sequence"/>
</dbReference>
<reference evidence="11 12" key="1">
    <citation type="submission" date="2024-01" db="EMBL/GenBank/DDBJ databases">
        <title>The genomes of 5 underutilized Papilionoideae crops provide insights into root nodulation and disease resistanc.</title>
        <authorList>
            <person name="Jiang F."/>
        </authorList>
    </citation>
    <scope>NUCLEOTIDE SEQUENCE [LARGE SCALE GENOMIC DNA]</scope>
    <source>
        <strain evidence="11">DUOXIRENSHENG_FW03</strain>
        <tissue evidence="11">Leaves</tissue>
    </source>
</reference>
<keyword evidence="7" id="KW-0539">Nucleus</keyword>
<dbReference type="Pfam" id="PF13359">
    <property type="entry name" value="DDE_Tnp_4"/>
    <property type="match status" value="1"/>
</dbReference>
<organism evidence="11 12">
    <name type="scientific">Psophocarpus tetragonolobus</name>
    <name type="common">Winged bean</name>
    <name type="synonym">Dolichos tetragonolobus</name>
    <dbReference type="NCBI Taxonomy" id="3891"/>
    <lineage>
        <taxon>Eukaryota</taxon>
        <taxon>Viridiplantae</taxon>
        <taxon>Streptophyta</taxon>
        <taxon>Embryophyta</taxon>
        <taxon>Tracheophyta</taxon>
        <taxon>Spermatophyta</taxon>
        <taxon>Magnoliopsida</taxon>
        <taxon>eudicotyledons</taxon>
        <taxon>Gunneridae</taxon>
        <taxon>Pentapetalae</taxon>
        <taxon>rosids</taxon>
        <taxon>fabids</taxon>
        <taxon>Fabales</taxon>
        <taxon>Fabaceae</taxon>
        <taxon>Papilionoideae</taxon>
        <taxon>50 kb inversion clade</taxon>
        <taxon>NPAAA clade</taxon>
        <taxon>indigoferoid/millettioid clade</taxon>
        <taxon>Phaseoleae</taxon>
        <taxon>Psophocarpus</taxon>
    </lineage>
</organism>
<evidence type="ECO:0000313" key="11">
    <source>
        <dbReference type="EMBL" id="KAK7400786.1"/>
    </source>
</evidence>
<dbReference type="EMBL" id="JAYMYS010000003">
    <property type="protein sequence ID" value="KAK7400786.1"/>
    <property type="molecule type" value="Genomic_DNA"/>
</dbReference>
<feature type="domain" description="DDE Tnp4" evidence="10">
    <location>
        <begin position="228"/>
        <end position="359"/>
    </location>
</feature>
<protein>
    <recommendedName>
        <fullName evidence="10">DDE Tnp4 domain-containing protein</fullName>
    </recommendedName>
</protein>
<dbReference type="GO" id="GO:0004518">
    <property type="term" value="F:nuclease activity"/>
    <property type="evidence" value="ECO:0007669"/>
    <property type="project" value="UniProtKB-KW"/>
</dbReference>
<evidence type="ECO:0000256" key="6">
    <source>
        <dbReference type="ARBA" id="ARBA00022801"/>
    </source>
</evidence>
<name>A0AAN9SNC2_PSOTE</name>
<dbReference type="AlphaFoldDB" id="A0AAN9SNC2"/>
<comment type="cofactor">
    <cofactor evidence="1">
        <name>a divalent metal cation</name>
        <dbReference type="ChEBI" id="CHEBI:60240"/>
    </cofactor>
</comment>
<comment type="caution">
    <text evidence="11">The sequence shown here is derived from an EMBL/GenBank/DDBJ whole genome shotgun (WGS) entry which is preliminary data.</text>
</comment>
<dbReference type="PANTHER" id="PTHR22930:SF190">
    <property type="entry name" value="OS06G0164500 PROTEIN"/>
    <property type="match status" value="1"/>
</dbReference>
<evidence type="ECO:0000256" key="1">
    <source>
        <dbReference type="ARBA" id="ARBA00001968"/>
    </source>
</evidence>
<keyword evidence="6" id="KW-0378">Hydrolase</keyword>
<sequence length="417" mass="45372">MMDSRKLAAMLSSLISQLLLLLLHILPSPAPFPNSLLPLLLFSNQLTTASATLSHSLSLERKSKSKSKSKAKSKSKSKSKGKRKRKSKSEYPSAPAPNNLHVLTPDSFRNSFMMSASSFQWLSGLLEPLLECRDPAHLPPLNLSPSLRLALGLSRLATGRDYPSIASLFSVPIPVATFCVKQLCRVLCTNFRFWVSFPPDPLPSFPSLPNCCGVLFSTRFHLLLPPSSLAAQFVVDSSSRILNVAAGFLASKSDSQILKSSTLFHDIQQGTLLTSPNDAAPFYLIADSHYPLLPWLITPYPNPPPGSLQASFNSAHLSMRLPALRTSASLRNWGVLSKPLSEDLKMAVAFVAACSILHNCLLMRDDFSALASSFPDSDPLPSDSPLDTHPDLPNPKALAFRDSLANKFTHLTNSPSS</sequence>
<dbReference type="PANTHER" id="PTHR22930">
    <property type="match status" value="1"/>
</dbReference>
<dbReference type="InterPro" id="IPR045249">
    <property type="entry name" value="HARBI1-like"/>
</dbReference>
<dbReference type="InterPro" id="IPR027806">
    <property type="entry name" value="HARBI1_dom"/>
</dbReference>
<feature type="region of interest" description="Disordered" evidence="8">
    <location>
        <begin position="376"/>
        <end position="396"/>
    </location>
</feature>
<dbReference type="GO" id="GO:0016787">
    <property type="term" value="F:hydrolase activity"/>
    <property type="evidence" value="ECO:0007669"/>
    <property type="project" value="UniProtKB-KW"/>
</dbReference>
<evidence type="ECO:0000259" key="10">
    <source>
        <dbReference type="Pfam" id="PF13359"/>
    </source>
</evidence>
<evidence type="ECO:0000256" key="5">
    <source>
        <dbReference type="ARBA" id="ARBA00022723"/>
    </source>
</evidence>
<evidence type="ECO:0000256" key="3">
    <source>
        <dbReference type="ARBA" id="ARBA00006958"/>
    </source>
</evidence>
<evidence type="ECO:0000313" key="12">
    <source>
        <dbReference type="Proteomes" id="UP001386955"/>
    </source>
</evidence>
<gene>
    <name evidence="11" type="ORF">VNO78_12093</name>
</gene>
<evidence type="ECO:0000256" key="2">
    <source>
        <dbReference type="ARBA" id="ARBA00004123"/>
    </source>
</evidence>
<dbReference type="GO" id="GO:0046872">
    <property type="term" value="F:metal ion binding"/>
    <property type="evidence" value="ECO:0007669"/>
    <property type="project" value="UniProtKB-KW"/>
</dbReference>
<evidence type="ECO:0000256" key="7">
    <source>
        <dbReference type="ARBA" id="ARBA00023242"/>
    </source>
</evidence>
<feature type="compositionally biased region" description="Basic residues" evidence="8">
    <location>
        <begin position="63"/>
        <end position="87"/>
    </location>
</feature>
<feature type="signal peptide" evidence="9">
    <location>
        <begin position="1"/>
        <end position="30"/>
    </location>
</feature>
<feature type="chain" id="PRO_5042895535" description="DDE Tnp4 domain-containing protein" evidence="9">
    <location>
        <begin position="31"/>
        <end position="417"/>
    </location>
</feature>
<evidence type="ECO:0000256" key="8">
    <source>
        <dbReference type="SAM" id="MobiDB-lite"/>
    </source>
</evidence>
<proteinExistence type="inferred from homology"/>